<dbReference type="SUPFAM" id="SSF53850">
    <property type="entry name" value="Periplasmic binding protein-like II"/>
    <property type="match status" value="1"/>
</dbReference>
<sequence length="249" mass="28544">MMYRCLSLIILFTALFFNQNSYAEAAKEVKIYTYHTHPPFIISNETGLTHDLAKFLTNKSDGQYKFTVSPSSRPRVNKVITGKKLAIVPWVNPAWFKDKAETKYLWSAETLLNDGNSILSTKVKPVMYDGAKSLEGMIFGGLHGHNYPDIDPYIEKGGNIRRVNSDNHLDNLEKLINGDIDCMLMPTSSAHFEKSQNAHYKNIFIAPKKHSSYKRRILVINHHKELKAFLDQTLANHRNEWKTLVSPYQ</sequence>
<feature type="chain" id="PRO_5008680807" evidence="1">
    <location>
        <begin position="24"/>
        <end position="249"/>
    </location>
</feature>
<keyword evidence="1" id="KW-0732">Signal</keyword>
<dbReference type="OrthoDB" id="8585936at2"/>
<dbReference type="Gene3D" id="3.40.190.10">
    <property type="entry name" value="Periplasmic binding protein-like II"/>
    <property type="match status" value="2"/>
</dbReference>
<name>A0A1C3RJB9_9PROT</name>
<protein>
    <submittedName>
        <fullName evidence="2">Putative ABC-type amino acid transport/signal transduction systems, periplasmic component/domain</fullName>
    </submittedName>
</protein>
<gene>
    <name evidence="2" type="ORF">MTBPR1_50111</name>
</gene>
<organism evidence="2 3">
    <name type="scientific">Candidatus Terasakiella magnetica</name>
    <dbReference type="NCBI Taxonomy" id="1867952"/>
    <lineage>
        <taxon>Bacteria</taxon>
        <taxon>Pseudomonadati</taxon>
        <taxon>Pseudomonadota</taxon>
        <taxon>Alphaproteobacteria</taxon>
        <taxon>Rhodospirillales</taxon>
        <taxon>Terasakiellaceae</taxon>
        <taxon>Terasakiella</taxon>
    </lineage>
</organism>
<proteinExistence type="predicted"/>
<dbReference type="RefSeq" id="WP_126465229.1">
    <property type="nucleotide sequence ID" value="NZ_FLYE01000044.1"/>
</dbReference>
<dbReference type="STRING" id="1867952.MTBPR1_50111"/>
<evidence type="ECO:0000313" key="2">
    <source>
        <dbReference type="EMBL" id="SCA57355.1"/>
    </source>
</evidence>
<feature type="signal peptide" evidence="1">
    <location>
        <begin position="1"/>
        <end position="23"/>
    </location>
</feature>
<reference evidence="2 3" key="1">
    <citation type="submission" date="2016-07" db="EMBL/GenBank/DDBJ databases">
        <authorList>
            <person name="Lefevre C.T."/>
        </authorList>
    </citation>
    <scope>NUCLEOTIDE SEQUENCE [LARGE SCALE GENOMIC DNA]</scope>
    <source>
        <strain evidence="2">PR1</strain>
    </source>
</reference>
<dbReference type="AlphaFoldDB" id="A0A1C3RJB9"/>
<dbReference type="Proteomes" id="UP000231658">
    <property type="component" value="Unassembled WGS sequence"/>
</dbReference>
<evidence type="ECO:0000256" key="1">
    <source>
        <dbReference type="SAM" id="SignalP"/>
    </source>
</evidence>
<keyword evidence="3" id="KW-1185">Reference proteome</keyword>
<dbReference type="EMBL" id="FLYE01000044">
    <property type="protein sequence ID" value="SCA57355.1"/>
    <property type="molecule type" value="Genomic_DNA"/>
</dbReference>
<evidence type="ECO:0000313" key="3">
    <source>
        <dbReference type="Proteomes" id="UP000231658"/>
    </source>
</evidence>
<accession>A0A1C3RJB9</accession>